<evidence type="ECO:0000313" key="3">
    <source>
        <dbReference type="EMBL" id="OXA43845.1"/>
    </source>
</evidence>
<evidence type="ECO:0000313" key="4">
    <source>
        <dbReference type="Proteomes" id="UP000198287"/>
    </source>
</evidence>
<name>A0A226DE29_FOLCA</name>
<feature type="transmembrane region" description="Helical" evidence="2">
    <location>
        <begin position="168"/>
        <end position="187"/>
    </location>
</feature>
<sequence>MSLNLEMDEQPAESRFFSSDDKTTGDNEGDQVNGGLDDDDVDSEGGDQKCLTLRLLQRCLPWFQTKSVWEPSQGDLFKTQVVQEVKYPAVLVLLERPFCEFVFVFSSIFSILLLLFSEGFLLESRILWGVIHCNNFVYTFCVFGAWLEILVKAKYAKTKQGFNSSDTLFSLLGVIPIDIVILVIHILNDNDADVTNPVTPWITVSRLLYVFRLRNVFLYFAKWEDQLAYSGPTLI</sequence>
<evidence type="ECO:0000256" key="1">
    <source>
        <dbReference type="SAM" id="MobiDB-lite"/>
    </source>
</evidence>
<proteinExistence type="predicted"/>
<dbReference type="EMBL" id="LNIX01000021">
    <property type="protein sequence ID" value="OXA43845.1"/>
    <property type="molecule type" value="Genomic_DNA"/>
</dbReference>
<keyword evidence="2" id="KW-1133">Transmembrane helix</keyword>
<reference evidence="3 4" key="1">
    <citation type="submission" date="2015-12" db="EMBL/GenBank/DDBJ databases">
        <title>The genome of Folsomia candida.</title>
        <authorList>
            <person name="Faddeeva A."/>
            <person name="Derks M.F."/>
            <person name="Anvar Y."/>
            <person name="Smit S."/>
            <person name="Van Straalen N."/>
            <person name="Roelofs D."/>
        </authorList>
    </citation>
    <scope>NUCLEOTIDE SEQUENCE [LARGE SCALE GENOMIC DNA]</scope>
    <source>
        <strain evidence="3 4">VU population</strain>
        <tissue evidence="3">Whole body</tissue>
    </source>
</reference>
<feature type="transmembrane region" description="Helical" evidence="2">
    <location>
        <begin position="101"/>
        <end position="120"/>
    </location>
</feature>
<comment type="caution">
    <text evidence="3">The sequence shown here is derived from an EMBL/GenBank/DDBJ whole genome shotgun (WGS) entry which is preliminary data.</text>
</comment>
<keyword evidence="2" id="KW-0812">Transmembrane</keyword>
<keyword evidence="4" id="KW-1185">Reference proteome</keyword>
<evidence type="ECO:0000256" key="2">
    <source>
        <dbReference type="SAM" id="Phobius"/>
    </source>
</evidence>
<dbReference type="Proteomes" id="UP000198287">
    <property type="component" value="Unassembled WGS sequence"/>
</dbReference>
<feature type="region of interest" description="Disordered" evidence="1">
    <location>
        <begin position="1"/>
        <end position="43"/>
    </location>
</feature>
<organism evidence="3 4">
    <name type="scientific">Folsomia candida</name>
    <name type="common">Springtail</name>
    <dbReference type="NCBI Taxonomy" id="158441"/>
    <lineage>
        <taxon>Eukaryota</taxon>
        <taxon>Metazoa</taxon>
        <taxon>Ecdysozoa</taxon>
        <taxon>Arthropoda</taxon>
        <taxon>Hexapoda</taxon>
        <taxon>Collembola</taxon>
        <taxon>Entomobryomorpha</taxon>
        <taxon>Isotomoidea</taxon>
        <taxon>Isotomidae</taxon>
        <taxon>Proisotominae</taxon>
        <taxon>Folsomia</taxon>
    </lineage>
</organism>
<protein>
    <submittedName>
        <fullName evidence="3">Uncharacterized protein</fullName>
    </submittedName>
</protein>
<keyword evidence="2" id="KW-0472">Membrane</keyword>
<feature type="compositionally biased region" description="Acidic residues" evidence="1">
    <location>
        <begin position="1"/>
        <end position="11"/>
    </location>
</feature>
<gene>
    <name evidence="3" type="ORF">Fcan01_21385</name>
</gene>
<feature type="transmembrane region" description="Helical" evidence="2">
    <location>
        <begin position="126"/>
        <end position="147"/>
    </location>
</feature>
<dbReference type="AlphaFoldDB" id="A0A226DE29"/>
<accession>A0A226DE29</accession>